<name>A0A9J5X2E4_SOLCO</name>
<accession>A0A9J5X2E4</accession>
<keyword evidence="2" id="KW-1185">Reference proteome</keyword>
<dbReference type="InterPro" id="IPR001280">
    <property type="entry name" value="PSI_PsaA/B"/>
</dbReference>
<dbReference type="GO" id="GO:0016020">
    <property type="term" value="C:membrane"/>
    <property type="evidence" value="ECO:0007669"/>
    <property type="project" value="InterPro"/>
</dbReference>
<dbReference type="AlphaFoldDB" id="A0A9J5X2E4"/>
<dbReference type="Gene3D" id="1.20.1130.10">
    <property type="entry name" value="Photosystem I PsaA/PsaB"/>
    <property type="match status" value="1"/>
</dbReference>
<evidence type="ECO:0000313" key="1">
    <source>
        <dbReference type="EMBL" id="KAG5581887.1"/>
    </source>
</evidence>
<gene>
    <name evidence="1" type="ORF">H5410_052514</name>
</gene>
<dbReference type="InterPro" id="IPR036408">
    <property type="entry name" value="PSI_PsaA/B_sf"/>
</dbReference>
<proteinExistence type="predicted"/>
<reference evidence="1 2" key="1">
    <citation type="submission" date="2020-09" db="EMBL/GenBank/DDBJ databases">
        <title>De no assembly of potato wild relative species, Solanum commersonii.</title>
        <authorList>
            <person name="Cho K."/>
        </authorList>
    </citation>
    <scope>NUCLEOTIDE SEQUENCE [LARGE SCALE GENOMIC DNA]</scope>
    <source>
        <strain evidence="1">LZ3.2</strain>
        <tissue evidence="1">Leaf</tissue>
    </source>
</reference>
<dbReference type="Pfam" id="PF00223">
    <property type="entry name" value="PsaA_PsaB"/>
    <property type="match status" value="1"/>
</dbReference>
<sequence>MGLMYFLSGSTRPKIQCEASGAGPETLVHHAIALGLHTTTLILVKVLLDARGSKLMPIKRILVYSFLASHWAGTRC</sequence>
<comment type="caution">
    <text evidence="1">The sequence shown here is derived from an EMBL/GenBank/DDBJ whole genome shotgun (WGS) entry which is preliminary data.</text>
</comment>
<dbReference type="Proteomes" id="UP000824120">
    <property type="component" value="Chromosome 10"/>
</dbReference>
<dbReference type="OrthoDB" id="1922514at2759"/>
<dbReference type="EMBL" id="JACXVP010000010">
    <property type="protein sequence ID" value="KAG5581887.1"/>
    <property type="molecule type" value="Genomic_DNA"/>
</dbReference>
<dbReference type="GO" id="GO:0009579">
    <property type="term" value="C:thylakoid"/>
    <property type="evidence" value="ECO:0007669"/>
    <property type="project" value="InterPro"/>
</dbReference>
<dbReference type="SUPFAM" id="SSF81558">
    <property type="entry name" value="Photosystem I subunits PsaA/PsaB"/>
    <property type="match status" value="1"/>
</dbReference>
<organism evidence="1 2">
    <name type="scientific">Solanum commersonii</name>
    <name type="common">Commerson's wild potato</name>
    <name type="synonym">Commerson's nightshade</name>
    <dbReference type="NCBI Taxonomy" id="4109"/>
    <lineage>
        <taxon>Eukaryota</taxon>
        <taxon>Viridiplantae</taxon>
        <taxon>Streptophyta</taxon>
        <taxon>Embryophyta</taxon>
        <taxon>Tracheophyta</taxon>
        <taxon>Spermatophyta</taxon>
        <taxon>Magnoliopsida</taxon>
        <taxon>eudicotyledons</taxon>
        <taxon>Gunneridae</taxon>
        <taxon>Pentapetalae</taxon>
        <taxon>asterids</taxon>
        <taxon>lamiids</taxon>
        <taxon>Solanales</taxon>
        <taxon>Solanaceae</taxon>
        <taxon>Solanoideae</taxon>
        <taxon>Solaneae</taxon>
        <taxon>Solanum</taxon>
    </lineage>
</organism>
<protein>
    <submittedName>
        <fullName evidence="1">Uncharacterized protein</fullName>
    </submittedName>
</protein>
<evidence type="ECO:0000313" key="2">
    <source>
        <dbReference type="Proteomes" id="UP000824120"/>
    </source>
</evidence>
<dbReference type="GO" id="GO:0015979">
    <property type="term" value="P:photosynthesis"/>
    <property type="evidence" value="ECO:0007669"/>
    <property type="project" value="InterPro"/>
</dbReference>